<dbReference type="OrthoDB" id="449052at2759"/>
<dbReference type="STRING" id="597456.A0A0L7RFC6"/>
<dbReference type="EMBL" id="KQ414601">
    <property type="protein sequence ID" value="KOC69682.1"/>
    <property type="molecule type" value="Genomic_DNA"/>
</dbReference>
<feature type="region of interest" description="Disordered" evidence="1">
    <location>
        <begin position="102"/>
        <end position="159"/>
    </location>
</feature>
<reference evidence="2 3" key="1">
    <citation type="submission" date="2015-07" db="EMBL/GenBank/DDBJ databases">
        <title>The genome of Habropoda laboriosa.</title>
        <authorList>
            <person name="Pan H."/>
            <person name="Kapheim K."/>
        </authorList>
    </citation>
    <scope>NUCLEOTIDE SEQUENCE [LARGE SCALE GENOMIC DNA]</scope>
    <source>
        <strain evidence="2">0110345459</strain>
    </source>
</reference>
<accession>A0A0L7RFC6</accession>
<feature type="compositionally biased region" description="Polar residues" evidence="1">
    <location>
        <begin position="138"/>
        <end position="148"/>
    </location>
</feature>
<organism evidence="2 3">
    <name type="scientific">Habropoda laboriosa</name>
    <dbReference type="NCBI Taxonomy" id="597456"/>
    <lineage>
        <taxon>Eukaryota</taxon>
        <taxon>Metazoa</taxon>
        <taxon>Ecdysozoa</taxon>
        <taxon>Arthropoda</taxon>
        <taxon>Hexapoda</taxon>
        <taxon>Insecta</taxon>
        <taxon>Pterygota</taxon>
        <taxon>Neoptera</taxon>
        <taxon>Endopterygota</taxon>
        <taxon>Hymenoptera</taxon>
        <taxon>Apocrita</taxon>
        <taxon>Aculeata</taxon>
        <taxon>Apoidea</taxon>
        <taxon>Anthophila</taxon>
        <taxon>Apidae</taxon>
        <taxon>Habropoda</taxon>
    </lineage>
</organism>
<name>A0A0L7RFC6_9HYME</name>
<dbReference type="Proteomes" id="UP000053825">
    <property type="component" value="Unassembled WGS sequence"/>
</dbReference>
<proteinExistence type="predicted"/>
<feature type="compositionally biased region" description="Basic and acidic residues" evidence="1">
    <location>
        <begin position="179"/>
        <end position="196"/>
    </location>
</feature>
<dbReference type="AlphaFoldDB" id="A0A0L7RFC6"/>
<feature type="compositionally biased region" description="Basic residues" evidence="1">
    <location>
        <begin position="104"/>
        <end position="122"/>
    </location>
</feature>
<feature type="region of interest" description="Disordered" evidence="1">
    <location>
        <begin position="1"/>
        <end position="37"/>
    </location>
</feature>
<evidence type="ECO:0000256" key="1">
    <source>
        <dbReference type="SAM" id="MobiDB-lite"/>
    </source>
</evidence>
<feature type="compositionally biased region" description="Basic and acidic residues" evidence="1">
    <location>
        <begin position="14"/>
        <end position="28"/>
    </location>
</feature>
<evidence type="ECO:0000313" key="2">
    <source>
        <dbReference type="EMBL" id="KOC69682.1"/>
    </source>
</evidence>
<feature type="compositionally biased region" description="Low complexity" evidence="1">
    <location>
        <begin position="60"/>
        <end position="90"/>
    </location>
</feature>
<feature type="region of interest" description="Disordered" evidence="1">
    <location>
        <begin position="54"/>
        <end position="90"/>
    </location>
</feature>
<sequence>MHGISHLLSHHGSHNGDARTVVHHDDSKGSAISDSRQHDTKILQELLNHKHIQRRISRGSVSSTYSYGSSTSYGSSHGSNSSNHSSSLHHSVHNHSVYHTIHGSSHHHQSVHHHHPLHHMHHVNQQQQQQQHHHQVNSDRASPTSPSPTGDHEKHHHHNHYSIQEMIRHFGRRLGHIRRQSECQDPPRKKEEDFRNRSQSLDGGARHLSLRDADCETTYKIYESILRQGALRRSSLDPGARRFSLGTPAIPHRASDACLDPAHAAILFRDARG</sequence>
<keyword evidence="3" id="KW-1185">Reference proteome</keyword>
<protein>
    <submittedName>
        <fullName evidence="2">Uncharacterized protein</fullName>
    </submittedName>
</protein>
<feature type="non-terminal residue" evidence="2">
    <location>
        <position position="273"/>
    </location>
</feature>
<gene>
    <name evidence="2" type="ORF">WH47_07869</name>
</gene>
<feature type="region of interest" description="Disordered" evidence="1">
    <location>
        <begin position="178"/>
        <end position="202"/>
    </location>
</feature>
<evidence type="ECO:0000313" key="3">
    <source>
        <dbReference type="Proteomes" id="UP000053825"/>
    </source>
</evidence>